<dbReference type="PROSITE" id="PS00211">
    <property type="entry name" value="ABC_TRANSPORTER_1"/>
    <property type="match status" value="1"/>
</dbReference>
<dbReference type="SUPFAM" id="SSF52540">
    <property type="entry name" value="P-loop containing nucleoside triphosphate hydrolases"/>
    <property type="match status" value="1"/>
</dbReference>
<keyword evidence="7" id="KW-1278">Translocase</keyword>
<dbReference type="GO" id="GO:0015418">
    <property type="term" value="F:ABC-type quaternary ammonium compound transporting activity"/>
    <property type="evidence" value="ECO:0007669"/>
    <property type="project" value="UniProtKB-EC"/>
</dbReference>
<dbReference type="EC" id="7.6.2.9" evidence="11"/>
<keyword evidence="4" id="KW-0997">Cell inner membrane</keyword>
<dbReference type="Gene3D" id="2.40.50.100">
    <property type="match status" value="1"/>
</dbReference>
<dbReference type="InterPro" id="IPR008995">
    <property type="entry name" value="Mo/tungstate-bd_C_term_dom"/>
</dbReference>
<dbReference type="InterPro" id="IPR015853">
    <property type="entry name" value="ABC_transpr_FbpC"/>
</dbReference>
<dbReference type="Proteomes" id="UP000466445">
    <property type="component" value="Chromosome"/>
</dbReference>
<evidence type="ECO:0000256" key="2">
    <source>
        <dbReference type="ARBA" id="ARBA00022475"/>
    </source>
</evidence>
<dbReference type="AlphaFoldDB" id="A0A7I7SVP4"/>
<keyword evidence="8" id="KW-0408">Iron</keyword>
<dbReference type="CDD" id="cd03259">
    <property type="entry name" value="ABC_Carb_Solutes_like"/>
    <property type="match status" value="1"/>
</dbReference>
<evidence type="ECO:0000256" key="7">
    <source>
        <dbReference type="ARBA" id="ARBA00022967"/>
    </source>
</evidence>
<dbReference type="KEGG" id="msar:MSAR_30520"/>
<organism evidence="13 14">
    <name type="scientific">Mycolicibacterium sarraceniae</name>
    <dbReference type="NCBI Taxonomy" id="1534348"/>
    <lineage>
        <taxon>Bacteria</taxon>
        <taxon>Bacillati</taxon>
        <taxon>Actinomycetota</taxon>
        <taxon>Actinomycetes</taxon>
        <taxon>Mycobacteriales</taxon>
        <taxon>Mycobacteriaceae</taxon>
        <taxon>Mycolicibacterium</taxon>
    </lineage>
</organism>
<accession>A0A7I7SVP4</accession>
<evidence type="ECO:0000256" key="9">
    <source>
        <dbReference type="ARBA" id="ARBA00023065"/>
    </source>
</evidence>
<evidence type="ECO:0000256" key="6">
    <source>
        <dbReference type="ARBA" id="ARBA00022840"/>
    </source>
</evidence>
<dbReference type="GO" id="GO:0043190">
    <property type="term" value="C:ATP-binding cassette (ABC) transporter complex"/>
    <property type="evidence" value="ECO:0007669"/>
    <property type="project" value="InterPro"/>
</dbReference>
<evidence type="ECO:0000256" key="10">
    <source>
        <dbReference type="ARBA" id="ARBA00023136"/>
    </source>
</evidence>
<evidence type="ECO:0000313" key="13">
    <source>
        <dbReference type="EMBL" id="BBY59916.1"/>
    </source>
</evidence>
<keyword evidence="1" id="KW-0813">Transport</keyword>
<dbReference type="FunFam" id="3.40.50.300:FF:000425">
    <property type="entry name" value="Probable ABC transporter, ATP-binding subunit"/>
    <property type="match status" value="1"/>
</dbReference>
<proteinExistence type="predicted"/>
<dbReference type="InterPro" id="IPR027417">
    <property type="entry name" value="P-loop_NTPase"/>
</dbReference>
<dbReference type="InterPro" id="IPR013611">
    <property type="entry name" value="Transp-assoc_OB_typ2"/>
</dbReference>
<keyword evidence="6 13" id="KW-0067">ATP-binding</keyword>
<evidence type="ECO:0000256" key="3">
    <source>
        <dbReference type="ARBA" id="ARBA00022496"/>
    </source>
</evidence>
<keyword evidence="10" id="KW-0472">Membrane</keyword>
<dbReference type="SUPFAM" id="SSF50331">
    <property type="entry name" value="MOP-like"/>
    <property type="match status" value="1"/>
</dbReference>
<evidence type="ECO:0000256" key="1">
    <source>
        <dbReference type="ARBA" id="ARBA00022448"/>
    </source>
</evidence>
<dbReference type="PANTHER" id="PTHR42781:SF5">
    <property type="entry name" value="PUTRESCINE TRANSPORT ATP-BINDING PROTEIN POTG"/>
    <property type="match status" value="1"/>
</dbReference>
<dbReference type="Gene3D" id="3.40.50.300">
    <property type="entry name" value="P-loop containing nucleotide triphosphate hydrolases"/>
    <property type="match status" value="1"/>
</dbReference>
<keyword evidence="2" id="KW-1003">Cell membrane</keyword>
<reference evidence="13 14" key="1">
    <citation type="journal article" date="2019" name="Emerg. Microbes Infect.">
        <title>Comprehensive subspecies identification of 175 nontuberculous mycobacteria species based on 7547 genomic profiles.</title>
        <authorList>
            <person name="Matsumoto Y."/>
            <person name="Kinjo T."/>
            <person name="Motooka D."/>
            <person name="Nabeya D."/>
            <person name="Jung N."/>
            <person name="Uechi K."/>
            <person name="Horii T."/>
            <person name="Iida T."/>
            <person name="Fujita J."/>
            <person name="Nakamura S."/>
        </authorList>
    </citation>
    <scope>NUCLEOTIDE SEQUENCE [LARGE SCALE GENOMIC DNA]</scope>
    <source>
        <strain evidence="13 14">JCM 30395</strain>
    </source>
</reference>
<evidence type="ECO:0000256" key="4">
    <source>
        <dbReference type="ARBA" id="ARBA00022519"/>
    </source>
</evidence>
<dbReference type="Pfam" id="PF00005">
    <property type="entry name" value="ABC_tran"/>
    <property type="match status" value="1"/>
</dbReference>
<gene>
    <name evidence="13" type="primary">fbpC</name>
    <name evidence="13" type="ORF">MSAR_30520</name>
</gene>
<dbReference type="PROSITE" id="PS50893">
    <property type="entry name" value="ABC_TRANSPORTER_2"/>
    <property type="match status" value="1"/>
</dbReference>
<name>A0A7I7SVP4_9MYCO</name>
<keyword evidence="5" id="KW-0547">Nucleotide-binding</keyword>
<dbReference type="InterPro" id="IPR050093">
    <property type="entry name" value="ABC_SmlMolc_Importer"/>
</dbReference>
<dbReference type="EMBL" id="AP022595">
    <property type="protein sequence ID" value="BBY59916.1"/>
    <property type="molecule type" value="Genomic_DNA"/>
</dbReference>
<evidence type="ECO:0000256" key="5">
    <source>
        <dbReference type="ARBA" id="ARBA00022741"/>
    </source>
</evidence>
<dbReference type="PANTHER" id="PTHR42781">
    <property type="entry name" value="SPERMIDINE/PUTRESCINE IMPORT ATP-BINDING PROTEIN POTA"/>
    <property type="match status" value="1"/>
</dbReference>
<keyword evidence="14" id="KW-1185">Reference proteome</keyword>
<sequence>MSAVLVRYARKSYGRMPVLDDVSLEVPAGSITAVLGASGSGKTTLLRSIAGFERLDAGAIAIGDRVVDDGSKWTHAQHRGVGYVPQDGGLFPHLRVRANIAFGLRRRDSCRVAGLVSMLGLDGLDNRFPHQLSGGQRQRVALARALAPRPALVLLDEPFASLDAGLRVHLRRYVAQVLRDVGATAIVVTHDRDEAFTMADQIAVLRNGRIAGVGSPRQLYNSPSDEHVAQFLGTANLLPGEVVAGELQCAVPLQERLGFDDGAYTVLLRPEHLTVALEPTDGAEASVTAVAYHGATTALTLRRDGEPTSELVAEVPGDVDIAVGQRVWVSASRCDVAWPVR</sequence>
<evidence type="ECO:0000256" key="11">
    <source>
        <dbReference type="ARBA" id="ARBA00066388"/>
    </source>
</evidence>
<protein>
    <recommendedName>
        <fullName evidence="11">ABC-type quaternary amine transporter</fullName>
        <ecNumber evidence="11">7.6.2.9</ecNumber>
    </recommendedName>
</protein>
<keyword evidence="9" id="KW-0406">Ion transport</keyword>
<dbReference type="InterPro" id="IPR003439">
    <property type="entry name" value="ABC_transporter-like_ATP-bd"/>
</dbReference>
<dbReference type="SMART" id="SM00382">
    <property type="entry name" value="AAA"/>
    <property type="match status" value="1"/>
</dbReference>
<evidence type="ECO:0000256" key="8">
    <source>
        <dbReference type="ARBA" id="ARBA00023004"/>
    </source>
</evidence>
<evidence type="ECO:0000313" key="14">
    <source>
        <dbReference type="Proteomes" id="UP000466445"/>
    </source>
</evidence>
<dbReference type="Pfam" id="PF08402">
    <property type="entry name" value="TOBE_2"/>
    <property type="match status" value="1"/>
</dbReference>
<evidence type="ECO:0000259" key="12">
    <source>
        <dbReference type="PROSITE" id="PS50893"/>
    </source>
</evidence>
<dbReference type="GO" id="GO:0005524">
    <property type="term" value="F:ATP binding"/>
    <property type="evidence" value="ECO:0007669"/>
    <property type="project" value="UniProtKB-KW"/>
</dbReference>
<keyword evidence="3" id="KW-0410">Iron transport</keyword>
<dbReference type="GO" id="GO:0015408">
    <property type="term" value="F:ABC-type ferric iron transporter activity"/>
    <property type="evidence" value="ECO:0007669"/>
    <property type="project" value="InterPro"/>
</dbReference>
<dbReference type="RefSeq" id="WP_163698184.1">
    <property type="nucleotide sequence ID" value="NZ_AP022595.1"/>
</dbReference>
<dbReference type="GO" id="GO:0016887">
    <property type="term" value="F:ATP hydrolysis activity"/>
    <property type="evidence" value="ECO:0007669"/>
    <property type="project" value="InterPro"/>
</dbReference>
<feature type="domain" description="ABC transporter" evidence="12">
    <location>
        <begin position="4"/>
        <end position="232"/>
    </location>
</feature>
<dbReference type="InterPro" id="IPR017871">
    <property type="entry name" value="ABC_transporter-like_CS"/>
</dbReference>
<dbReference type="InterPro" id="IPR003593">
    <property type="entry name" value="AAA+_ATPase"/>
</dbReference>